<reference evidence="2 3" key="1">
    <citation type="journal article" date="2019" name="Genome Biol. Evol.">
        <title>Insights into the evolution of the New World diploid cottons (Gossypium, subgenus Houzingenia) based on genome sequencing.</title>
        <authorList>
            <person name="Grover C.E."/>
            <person name="Arick M.A. 2nd"/>
            <person name="Thrash A."/>
            <person name="Conover J.L."/>
            <person name="Sanders W.S."/>
            <person name="Peterson D.G."/>
            <person name="Frelichowski J.E."/>
            <person name="Scheffler J.A."/>
            <person name="Scheffler B.E."/>
            <person name="Wendel J.F."/>
        </authorList>
    </citation>
    <scope>NUCLEOTIDE SEQUENCE [LARGE SCALE GENOMIC DNA]</scope>
    <source>
        <strain evidence="2">27</strain>
        <tissue evidence="2">Leaf</tissue>
    </source>
</reference>
<evidence type="ECO:0000313" key="2">
    <source>
        <dbReference type="EMBL" id="MBA0638369.1"/>
    </source>
</evidence>
<evidence type="ECO:0000256" key="1">
    <source>
        <dbReference type="SAM" id="Phobius"/>
    </source>
</evidence>
<organism evidence="2 3">
    <name type="scientific">Gossypium davidsonii</name>
    <name type="common">Davidson's cotton</name>
    <name type="synonym">Gossypium klotzschianum subsp. davidsonii</name>
    <dbReference type="NCBI Taxonomy" id="34287"/>
    <lineage>
        <taxon>Eukaryota</taxon>
        <taxon>Viridiplantae</taxon>
        <taxon>Streptophyta</taxon>
        <taxon>Embryophyta</taxon>
        <taxon>Tracheophyta</taxon>
        <taxon>Spermatophyta</taxon>
        <taxon>Magnoliopsida</taxon>
        <taxon>eudicotyledons</taxon>
        <taxon>Gunneridae</taxon>
        <taxon>Pentapetalae</taxon>
        <taxon>rosids</taxon>
        <taxon>malvids</taxon>
        <taxon>Malvales</taxon>
        <taxon>Malvaceae</taxon>
        <taxon>Malvoideae</taxon>
        <taxon>Gossypium</taxon>
    </lineage>
</organism>
<keyword evidence="1" id="KW-0472">Membrane</keyword>
<proteinExistence type="predicted"/>
<name>A0A7J8TJM4_GOSDV</name>
<dbReference type="Proteomes" id="UP000593561">
    <property type="component" value="Unassembled WGS sequence"/>
</dbReference>
<evidence type="ECO:0000313" key="3">
    <source>
        <dbReference type="Proteomes" id="UP000593561"/>
    </source>
</evidence>
<accession>A0A7J8TJM4</accession>
<keyword evidence="3" id="KW-1185">Reference proteome</keyword>
<comment type="caution">
    <text evidence="2">The sequence shown here is derived from an EMBL/GenBank/DDBJ whole genome shotgun (WGS) entry which is preliminary data.</text>
</comment>
<keyword evidence="1" id="KW-1133">Transmembrane helix</keyword>
<dbReference type="EMBL" id="JABFAC010250446">
    <property type="protein sequence ID" value="MBA0638369.1"/>
    <property type="molecule type" value="Genomic_DNA"/>
</dbReference>
<gene>
    <name evidence="2" type="ORF">Godav_025437</name>
</gene>
<protein>
    <submittedName>
        <fullName evidence="2">Uncharacterized protein</fullName>
    </submittedName>
</protein>
<sequence>MATFFTGTQSPGPFNLMIGERYVMSFWVLFRIILTEVGSRLAGYETHSRSRMMILPK</sequence>
<keyword evidence="1" id="KW-0812">Transmembrane</keyword>
<dbReference type="AlphaFoldDB" id="A0A7J8TJM4"/>
<feature type="transmembrane region" description="Helical" evidence="1">
    <location>
        <begin position="22"/>
        <end position="43"/>
    </location>
</feature>